<protein>
    <submittedName>
        <fullName evidence="1">Uncharacterized protein</fullName>
    </submittedName>
</protein>
<dbReference type="EMBL" id="LQRD01000036">
    <property type="protein sequence ID" value="KXT69851.1"/>
    <property type="molecule type" value="Genomic_DNA"/>
</dbReference>
<dbReference type="STRING" id="45634.SCRDD08_01034"/>
<sequence>MQVLPMESSSKARSNKLVEGVVWMWLDTVNTWLKCHGFLA</sequence>
<name>A0A139N286_STRCR</name>
<dbReference type="PATRIC" id="fig|45634.12.peg.1079"/>
<gene>
    <name evidence="1" type="ORF">SCRDD08_01034</name>
</gene>
<proteinExistence type="predicted"/>
<reference evidence="1 2" key="1">
    <citation type="submission" date="2016-01" db="EMBL/GenBank/DDBJ databases">
        <title>Highly variable Streptococcus oralis are common among viridans streptococci isolated from primates.</title>
        <authorList>
            <person name="Denapaite D."/>
            <person name="Rieger M."/>
            <person name="Koendgen S."/>
            <person name="Brueckner R."/>
            <person name="Ochigava I."/>
            <person name="Kappeler P."/>
            <person name="Maetz-Rensing K."/>
            <person name="Leendertz F."/>
            <person name="Hakenbeck R."/>
        </authorList>
    </citation>
    <scope>NUCLEOTIDE SEQUENCE [LARGE SCALE GENOMIC DNA]</scope>
    <source>
        <strain evidence="1 2">DD08</strain>
    </source>
</reference>
<accession>A0A139N286</accession>
<evidence type="ECO:0000313" key="1">
    <source>
        <dbReference type="EMBL" id="KXT69851.1"/>
    </source>
</evidence>
<dbReference type="AlphaFoldDB" id="A0A139N286"/>
<organism evidence="1 2">
    <name type="scientific">Streptococcus cristatus</name>
    <dbReference type="NCBI Taxonomy" id="45634"/>
    <lineage>
        <taxon>Bacteria</taxon>
        <taxon>Bacillati</taxon>
        <taxon>Bacillota</taxon>
        <taxon>Bacilli</taxon>
        <taxon>Lactobacillales</taxon>
        <taxon>Streptococcaceae</taxon>
        <taxon>Streptococcus</taxon>
    </lineage>
</organism>
<comment type="caution">
    <text evidence="1">The sequence shown here is derived from an EMBL/GenBank/DDBJ whole genome shotgun (WGS) entry which is preliminary data.</text>
</comment>
<evidence type="ECO:0000313" key="2">
    <source>
        <dbReference type="Proteomes" id="UP000070377"/>
    </source>
</evidence>
<dbReference type="Proteomes" id="UP000070377">
    <property type="component" value="Unassembled WGS sequence"/>
</dbReference>